<keyword evidence="4" id="KW-1185">Reference proteome</keyword>
<reference evidence="3" key="1">
    <citation type="submission" date="2021-01" db="EMBL/GenBank/DDBJ databases">
        <title>Microvirga sp.</title>
        <authorList>
            <person name="Kim M.K."/>
        </authorList>
    </citation>
    <scope>NUCLEOTIDE SEQUENCE</scope>
    <source>
        <strain evidence="3">5420S-16</strain>
    </source>
</reference>
<dbReference type="InterPro" id="IPR012312">
    <property type="entry name" value="Hemerythrin-like"/>
</dbReference>
<dbReference type="AlphaFoldDB" id="A0A936ZJM8"/>
<dbReference type="Pfam" id="PF09361">
    <property type="entry name" value="Phasin_2"/>
    <property type="match status" value="1"/>
</dbReference>
<evidence type="ECO:0000313" key="3">
    <source>
        <dbReference type="EMBL" id="MBL0408349.1"/>
    </source>
</evidence>
<organism evidence="3 4">
    <name type="scientific">Microvirga aerilata</name>
    <dbReference type="NCBI Taxonomy" id="670292"/>
    <lineage>
        <taxon>Bacteria</taxon>
        <taxon>Pseudomonadati</taxon>
        <taxon>Pseudomonadota</taxon>
        <taxon>Alphaproteobacteria</taxon>
        <taxon>Hyphomicrobiales</taxon>
        <taxon>Methylobacteriaceae</taxon>
        <taxon>Microvirga</taxon>
    </lineage>
</organism>
<evidence type="ECO:0000259" key="2">
    <source>
        <dbReference type="Pfam" id="PF09361"/>
    </source>
</evidence>
<dbReference type="PANTHER" id="PTHR35585">
    <property type="entry name" value="HHE DOMAIN PROTEIN (AFU_ORTHOLOGUE AFUA_4G00730)"/>
    <property type="match status" value="1"/>
</dbReference>
<sequence>MTNERFSRAPPAKANELFDKLLATSDKAVKTRERMLADLREELDLLASLQEQHLFPILRQHGMHDLVRDATIDNDETRALLAELEHMPKNDGAFLSRIAELRKVFQQHIRDDRKELLPAVLKVLSDEEANAVAEKVEDDMANMDEIKQAEAKQAREQVGAVQRVTEDVADTVRAGVEGAQTMVRTMQESVQNSFGAVSEMARRSAAQPLPPFNRSGGDARDLAGQASEHLRAVAQSSTALARGVQDVSREVFELSQKRLQTNLDGLNQLARCRSLADLVAAQGSLFRENLEQTLNNSRRLAEMTIQVVDEATRTATVQAEGTVQRPSRAA</sequence>
<comment type="caution">
    <text evidence="3">The sequence shown here is derived from an EMBL/GenBank/DDBJ whole genome shotgun (WGS) entry which is preliminary data.</text>
</comment>
<dbReference type="EMBL" id="JAEQMY010000195">
    <property type="protein sequence ID" value="MBL0408349.1"/>
    <property type="molecule type" value="Genomic_DNA"/>
</dbReference>
<feature type="domain" description="Phasin" evidence="2">
    <location>
        <begin position="222"/>
        <end position="316"/>
    </location>
</feature>
<dbReference type="Proteomes" id="UP000605848">
    <property type="component" value="Unassembled WGS sequence"/>
</dbReference>
<accession>A0A936ZJM8</accession>
<dbReference type="PANTHER" id="PTHR35585:SF1">
    <property type="entry name" value="HHE DOMAIN PROTEIN (AFU_ORTHOLOGUE AFUA_4G00730)"/>
    <property type="match status" value="1"/>
</dbReference>
<protein>
    <submittedName>
        <fullName evidence="3">Phasin family protein</fullName>
    </submittedName>
</protein>
<dbReference type="Gene3D" id="1.20.120.520">
    <property type="entry name" value="nmb1532 protein domain like"/>
    <property type="match status" value="1"/>
</dbReference>
<feature type="domain" description="Hemerythrin-like" evidence="1">
    <location>
        <begin position="15"/>
        <end position="119"/>
    </location>
</feature>
<evidence type="ECO:0000313" key="4">
    <source>
        <dbReference type="Proteomes" id="UP000605848"/>
    </source>
</evidence>
<proteinExistence type="predicted"/>
<dbReference type="InterPro" id="IPR018968">
    <property type="entry name" value="Phasin"/>
</dbReference>
<dbReference type="RefSeq" id="WP_202066218.1">
    <property type="nucleotide sequence ID" value="NZ_JAEQMY010000195.1"/>
</dbReference>
<gene>
    <name evidence="3" type="ORF">JKG68_31240</name>
</gene>
<evidence type="ECO:0000259" key="1">
    <source>
        <dbReference type="Pfam" id="PF01814"/>
    </source>
</evidence>
<name>A0A936ZJM8_9HYPH</name>
<dbReference type="Pfam" id="PF01814">
    <property type="entry name" value="Hemerythrin"/>
    <property type="match status" value="1"/>
</dbReference>